<dbReference type="Gene3D" id="2.40.70.10">
    <property type="entry name" value="Acid Proteases"/>
    <property type="match status" value="2"/>
</dbReference>
<gene>
    <name evidence="2" type="ORF">HQN85_07090</name>
</gene>
<dbReference type="Pfam" id="PF13650">
    <property type="entry name" value="Asp_protease_2"/>
    <property type="match status" value="1"/>
</dbReference>
<dbReference type="InterPro" id="IPR021109">
    <property type="entry name" value="Peptidase_aspartic_dom_sf"/>
</dbReference>
<dbReference type="GO" id="GO:0006508">
    <property type="term" value="P:proteolysis"/>
    <property type="evidence" value="ECO:0007669"/>
    <property type="project" value="UniProtKB-KW"/>
</dbReference>
<sequence>MKYWQKAIKVQLLSLIIGLMVSQLLFVNYCHAQNFAFEGNIKRSSLNFDFIKNLIIIPIYINGKGPFNFILDTGVGPLVITDPILKDSLAIKGIRSVKINGFGEGDEIDAFLTNNVSVKIGYASIETIPTVIFKQDFFNLSGYVGEKIYGLIGYNFFNSFLVKINYVQKKLQFSVNNGKTKLKGEKIPLEFFDNKPYINIKVETPQTGLINAKVIVDCGASHALSLEAYNNSNFPIPSPNIYGNLGVGLSGEISGHIGRVKTLQIGRFQLKNVLTNFPKYSEVVNKLRLKERNGNLGSDILSRFNVIFDYKNSNMYLEKNNRYYNPIDHDMSGIEIYMTDKPYTRYFISRLEKDSPAEKGGLLVDDEITGINFKPIDNYSLDDISNLLKSNDGQAVLLEIWRKDRTIIKLIRLKRRI</sequence>
<organism evidence="2 3">
    <name type="scientific">Pedobacter boryungensis</name>
    <dbReference type="NCBI Taxonomy" id="869962"/>
    <lineage>
        <taxon>Bacteria</taxon>
        <taxon>Pseudomonadati</taxon>
        <taxon>Bacteroidota</taxon>
        <taxon>Sphingobacteriia</taxon>
        <taxon>Sphingobacteriales</taxon>
        <taxon>Sphingobacteriaceae</taxon>
        <taxon>Pedobacter</taxon>
    </lineage>
</organism>
<comment type="caution">
    <text evidence="2">The sequence shown here is derived from an EMBL/GenBank/DDBJ whole genome shotgun (WGS) entry which is preliminary data.</text>
</comment>
<keyword evidence="2" id="KW-0645">Protease</keyword>
<protein>
    <submittedName>
        <fullName evidence="2">Aspartyl protease family protein</fullName>
    </submittedName>
</protein>
<keyword evidence="3" id="KW-1185">Reference proteome</keyword>
<evidence type="ECO:0000313" key="3">
    <source>
        <dbReference type="Proteomes" id="UP000762110"/>
    </source>
</evidence>
<dbReference type="SUPFAM" id="SSF50156">
    <property type="entry name" value="PDZ domain-like"/>
    <property type="match status" value="1"/>
</dbReference>
<accession>A0ABX2DBN1</accession>
<dbReference type="Pfam" id="PF17820">
    <property type="entry name" value="PDZ_6"/>
    <property type="match status" value="1"/>
</dbReference>
<keyword evidence="2" id="KW-0378">Hydrolase</keyword>
<dbReference type="InterPro" id="IPR001478">
    <property type="entry name" value="PDZ"/>
</dbReference>
<name>A0ABX2DBN1_9SPHI</name>
<dbReference type="GO" id="GO:0008233">
    <property type="term" value="F:peptidase activity"/>
    <property type="evidence" value="ECO:0007669"/>
    <property type="project" value="UniProtKB-KW"/>
</dbReference>
<dbReference type="InterPro" id="IPR036034">
    <property type="entry name" value="PDZ_sf"/>
</dbReference>
<dbReference type="Proteomes" id="UP000762110">
    <property type="component" value="Unassembled WGS sequence"/>
</dbReference>
<dbReference type="RefSeq" id="WP_173270657.1">
    <property type="nucleotide sequence ID" value="NZ_JABMKV010000002.1"/>
</dbReference>
<feature type="domain" description="PDZ" evidence="1">
    <location>
        <begin position="314"/>
        <end position="397"/>
    </location>
</feature>
<dbReference type="Gene3D" id="2.30.42.10">
    <property type="match status" value="1"/>
</dbReference>
<evidence type="ECO:0000313" key="2">
    <source>
        <dbReference type="EMBL" id="NQX31483.1"/>
    </source>
</evidence>
<dbReference type="SMART" id="SM00228">
    <property type="entry name" value="PDZ"/>
    <property type="match status" value="1"/>
</dbReference>
<dbReference type="PROSITE" id="PS50106">
    <property type="entry name" value="PDZ"/>
    <property type="match status" value="1"/>
</dbReference>
<evidence type="ECO:0000259" key="1">
    <source>
        <dbReference type="PROSITE" id="PS50106"/>
    </source>
</evidence>
<dbReference type="EMBL" id="JABMKV010000002">
    <property type="protein sequence ID" value="NQX31483.1"/>
    <property type="molecule type" value="Genomic_DNA"/>
</dbReference>
<proteinExistence type="predicted"/>
<dbReference type="InterPro" id="IPR041489">
    <property type="entry name" value="PDZ_6"/>
</dbReference>
<reference evidence="2 3" key="1">
    <citation type="submission" date="2020-05" db="EMBL/GenBank/DDBJ databases">
        <title>Description of Pedobacter foliorum sp. nov.</title>
        <authorList>
            <person name="Qi S."/>
            <person name="Carlier A."/>
            <person name="Cnockaert M."/>
            <person name="Vandamme P."/>
        </authorList>
    </citation>
    <scope>NUCLEOTIDE SEQUENCE [LARGE SCALE GENOMIC DNA]</scope>
    <source>
        <strain evidence="2 3">LMG 31300</strain>
    </source>
</reference>